<evidence type="ECO:0000313" key="8">
    <source>
        <dbReference type="EMBL" id="CAF4932775.1"/>
    </source>
</evidence>
<feature type="region of interest" description="Disordered" evidence="6">
    <location>
        <begin position="1042"/>
        <end position="1081"/>
    </location>
</feature>
<dbReference type="InterPro" id="IPR007696">
    <property type="entry name" value="DNA_mismatch_repair_MutS_core"/>
</dbReference>
<gene>
    <name evidence="8" type="ORF">PMACD_LOCUS14003</name>
</gene>
<dbReference type="SUPFAM" id="SSF52540">
    <property type="entry name" value="P-loop containing nucleoside triphosphate hydrolases"/>
    <property type="match status" value="1"/>
</dbReference>
<dbReference type="InterPro" id="IPR000432">
    <property type="entry name" value="DNA_mismatch_repair_MutS_C"/>
</dbReference>
<feature type="region of interest" description="Disordered" evidence="6">
    <location>
        <begin position="65"/>
        <end position="100"/>
    </location>
</feature>
<keyword evidence="5" id="KW-0469">Meiosis</keyword>
<dbReference type="InterPro" id="IPR007860">
    <property type="entry name" value="DNA_mmatch_repair_MutS_con_dom"/>
</dbReference>
<sequence>MNVVKRETFPKKSKQNVKHDLVRRDAAFGIRGAITKLPLRSNPISGRATANTPRYQFDKDFWERKRTFPMGPPSGPPPNVKRRLIPSNSKLDSSTSSKAPRVLANDSSAIDSFLSTPKNRPTAIRYISSSSRGGFSGNRSARSASTSMVEASVILAISEGRGKARGEIGMAAVDLRHPHLVLCQFSDTLLYTHTLTKINYFNPVEIIVPHTFCEGAQPNQLYQLIKDQYPLIAVTAVQRRHYNDSTGRQQIQSLCAPQYSAVYLQVLHKFYALTAAAAVLKYVEYIQCIVFARESLKVAYHSSEDTMIIDVGTATQLELVQPLLPSAGPTCCLLGVLGPTYTVGGIRALRAGILQPSCKKEFIEARLDAVQELMENDSGIMTSLQDIIKKLSEIDRILLLCIESPNQQMDKFGEAQLNQTLLLKTTMDVVPNLVFALLPAESGRLRKIKMDFENPHYKEIADRIRSILLDDAHLEKGAMGSLQRCFAIKPEINGLLDVARRTYSELIDDIQKIVEQLSETYDLPIRLNQNVMKGFHIAMPVSPKNRRSFNVADLPSIFIQVHFNGVSVSMTTEELVVLDHQAKEALNEIQKMSNIVISALLKDLRPFMASLYKLCENVAELDILIALAQISSVGSYIRPEFSDYLDIRNSVHPLLDYNSQVMPVPNDVFASPEYNFTIITGPNMGGKSIYIKQIAIMQVMSQLGCYIPATNAVLRLCDRIFSRIGFNDSVELNASTYVIEMKEIQHILKGITRSSLVIIDELCRGTSVEEGASIAWAICEELILSDAFTFFTTHFLYLTRLEDLYFNVVNRHTAVAEETVGTENTQKRLVYQHKIEAGITEIDHYGLALAEKTSLPEQTINLAKELAELIASRRKPQQRSLHAKSDDRCVYEINAKIAQELRINQSPTNIKNILEKFKSDYPQIIENLREQNSKSTSYSKGQTTTNTNNNFSESNIFNDTTTRNDCNVMKNLSTEETKTEDAGEHIHDFGNRYTAVKSSTELLNPFLNSTNVESDNISEIAVEHSQQTQDNIQFSNETSNAIENFDNANSDPQTIEKSYSASDNTNPNNSFKTTDKHGISNDVDSDSEIAIALTQVIPENSDSQSSDILSSEEELFMETVNEIKESLYDINLERCILTPPDAFRDDLML</sequence>
<dbReference type="InterPro" id="IPR036187">
    <property type="entry name" value="DNA_mismatch_repair_MutS_sf"/>
</dbReference>
<name>A0A821WSU7_9NEOP</name>
<dbReference type="Pfam" id="PF05192">
    <property type="entry name" value="MutS_III"/>
    <property type="match status" value="1"/>
</dbReference>
<dbReference type="SMART" id="SM00534">
    <property type="entry name" value="MUTSac"/>
    <property type="match status" value="1"/>
</dbReference>
<dbReference type="Pfam" id="PF00488">
    <property type="entry name" value="MutS_V"/>
    <property type="match status" value="1"/>
</dbReference>
<dbReference type="PANTHER" id="PTHR11361">
    <property type="entry name" value="DNA MISMATCH REPAIR PROTEIN MUTS FAMILY MEMBER"/>
    <property type="match status" value="1"/>
</dbReference>
<dbReference type="FunFam" id="3.40.50.300:FF:000870">
    <property type="entry name" value="MutS protein homolog 4"/>
    <property type="match status" value="1"/>
</dbReference>
<dbReference type="FunFam" id="3.30.420.110:FF:000003">
    <property type="entry name" value="mutS protein homolog 4"/>
    <property type="match status" value="1"/>
</dbReference>
<accession>A0A821WSU7</accession>
<comment type="caution">
    <text evidence="8">The sequence shown here is derived from an EMBL/GenBank/DDBJ whole genome shotgun (WGS) entry which is preliminary data.</text>
</comment>
<dbReference type="GO" id="GO:0005634">
    <property type="term" value="C:nucleus"/>
    <property type="evidence" value="ECO:0007669"/>
    <property type="project" value="TreeGrafter"/>
</dbReference>
<dbReference type="PROSITE" id="PS00486">
    <property type="entry name" value="DNA_MISMATCH_REPAIR_2"/>
    <property type="match status" value="1"/>
</dbReference>
<dbReference type="OrthoDB" id="6910122at2759"/>
<evidence type="ECO:0000256" key="3">
    <source>
        <dbReference type="ARBA" id="ARBA00022840"/>
    </source>
</evidence>
<evidence type="ECO:0000256" key="5">
    <source>
        <dbReference type="ARBA" id="ARBA00023254"/>
    </source>
</evidence>
<dbReference type="Gene3D" id="3.40.50.300">
    <property type="entry name" value="P-loop containing nucleotide triphosphate hydrolases"/>
    <property type="match status" value="1"/>
</dbReference>
<keyword evidence="9" id="KW-1185">Reference proteome</keyword>
<keyword evidence="3" id="KW-0067">ATP-binding</keyword>
<dbReference type="GO" id="GO:0007131">
    <property type="term" value="P:reciprocal meiotic recombination"/>
    <property type="evidence" value="ECO:0007669"/>
    <property type="project" value="TreeGrafter"/>
</dbReference>
<dbReference type="AlphaFoldDB" id="A0A821WSU7"/>
<comment type="similarity">
    <text evidence="1">Belongs to the DNA mismatch repair MutS family.</text>
</comment>
<dbReference type="PANTHER" id="PTHR11361:SF21">
    <property type="entry name" value="MUTS PROTEIN HOMOLOG 4"/>
    <property type="match status" value="1"/>
</dbReference>
<keyword evidence="2" id="KW-0547">Nucleotide-binding</keyword>
<dbReference type="SMART" id="SM00533">
    <property type="entry name" value="MUTSd"/>
    <property type="match status" value="1"/>
</dbReference>
<dbReference type="GO" id="GO:0140664">
    <property type="term" value="F:ATP-dependent DNA damage sensor activity"/>
    <property type="evidence" value="ECO:0007669"/>
    <property type="project" value="InterPro"/>
</dbReference>
<proteinExistence type="inferred from homology"/>
<dbReference type="CDD" id="cd03243">
    <property type="entry name" value="ABC_MutS_homologs"/>
    <property type="match status" value="1"/>
</dbReference>
<dbReference type="Proteomes" id="UP000663880">
    <property type="component" value="Unassembled WGS sequence"/>
</dbReference>
<dbReference type="GO" id="GO:0030983">
    <property type="term" value="F:mismatched DNA binding"/>
    <property type="evidence" value="ECO:0007669"/>
    <property type="project" value="InterPro"/>
</dbReference>
<feature type="compositionally biased region" description="Polar residues" evidence="6">
    <location>
        <begin position="933"/>
        <end position="942"/>
    </location>
</feature>
<feature type="compositionally biased region" description="Pro residues" evidence="6">
    <location>
        <begin position="70"/>
        <end position="79"/>
    </location>
</feature>
<organism evidence="8 9">
    <name type="scientific">Pieris macdunnoughi</name>
    <dbReference type="NCBI Taxonomy" id="345717"/>
    <lineage>
        <taxon>Eukaryota</taxon>
        <taxon>Metazoa</taxon>
        <taxon>Ecdysozoa</taxon>
        <taxon>Arthropoda</taxon>
        <taxon>Hexapoda</taxon>
        <taxon>Insecta</taxon>
        <taxon>Pterygota</taxon>
        <taxon>Neoptera</taxon>
        <taxon>Endopterygota</taxon>
        <taxon>Lepidoptera</taxon>
        <taxon>Glossata</taxon>
        <taxon>Ditrysia</taxon>
        <taxon>Papilionoidea</taxon>
        <taxon>Pieridae</taxon>
        <taxon>Pierinae</taxon>
        <taxon>Pieris</taxon>
    </lineage>
</organism>
<dbReference type="InterPro" id="IPR036678">
    <property type="entry name" value="MutS_con_dom_sf"/>
</dbReference>
<evidence type="ECO:0000259" key="7">
    <source>
        <dbReference type="PROSITE" id="PS00486"/>
    </source>
</evidence>
<dbReference type="SUPFAM" id="SSF48334">
    <property type="entry name" value="DNA repair protein MutS, domain III"/>
    <property type="match status" value="1"/>
</dbReference>
<evidence type="ECO:0000256" key="4">
    <source>
        <dbReference type="ARBA" id="ARBA00023125"/>
    </source>
</evidence>
<evidence type="ECO:0000313" key="9">
    <source>
        <dbReference type="Proteomes" id="UP000663880"/>
    </source>
</evidence>
<feature type="domain" description="DNA mismatch repair proteins mutS family" evidence="7">
    <location>
        <begin position="755"/>
        <end position="771"/>
    </location>
</feature>
<feature type="compositionally biased region" description="Low complexity" evidence="6">
    <location>
        <begin position="87"/>
        <end position="97"/>
    </location>
</feature>
<evidence type="ECO:0000256" key="6">
    <source>
        <dbReference type="SAM" id="MobiDB-lite"/>
    </source>
</evidence>
<dbReference type="InterPro" id="IPR027417">
    <property type="entry name" value="P-loop_NTPase"/>
</dbReference>
<evidence type="ECO:0000256" key="2">
    <source>
        <dbReference type="ARBA" id="ARBA00022741"/>
    </source>
</evidence>
<reference evidence="8" key="1">
    <citation type="submission" date="2021-02" db="EMBL/GenBank/DDBJ databases">
        <authorList>
            <person name="Steward A R."/>
        </authorList>
    </citation>
    <scope>NUCLEOTIDE SEQUENCE</scope>
</reference>
<feature type="compositionally biased region" description="Polar residues" evidence="6">
    <location>
        <begin position="1042"/>
        <end position="1072"/>
    </location>
</feature>
<dbReference type="InterPro" id="IPR045076">
    <property type="entry name" value="MutS"/>
</dbReference>
<dbReference type="Gene3D" id="3.30.420.110">
    <property type="entry name" value="MutS, connector domain"/>
    <property type="match status" value="1"/>
</dbReference>
<dbReference type="GO" id="GO:0006298">
    <property type="term" value="P:mismatch repair"/>
    <property type="evidence" value="ECO:0007669"/>
    <property type="project" value="InterPro"/>
</dbReference>
<feature type="region of interest" description="Disordered" evidence="6">
    <location>
        <begin position="932"/>
        <end position="958"/>
    </location>
</feature>
<dbReference type="SUPFAM" id="SSF53150">
    <property type="entry name" value="DNA repair protein MutS, domain II"/>
    <property type="match status" value="1"/>
</dbReference>
<dbReference type="Gene3D" id="1.10.1420.10">
    <property type="match status" value="2"/>
</dbReference>
<dbReference type="EMBL" id="CAJOBZ010000063">
    <property type="protein sequence ID" value="CAF4932775.1"/>
    <property type="molecule type" value="Genomic_DNA"/>
</dbReference>
<evidence type="ECO:0000256" key="1">
    <source>
        <dbReference type="ARBA" id="ARBA00006271"/>
    </source>
</evidence>
<protein>
    <recommendedName>
        <fullName evidence="7">DNA mismatch repair proteins mutS family domain-containing protein</fullName>
    </recommendedName>
</protein>
<keyword evidence="4" id="KW-0238">DNA-binding</keyword>
<dbReference type="GO" id="GO:0005524">
    <property type="term" value="F:ATP binding"/>
    <property type="evidence" value="ECO:0007669"/>
    <property type="project" value="UniProtKB-KW"/>
</dbReference>
<dbReference type="Pfam" id="PF05188">
    <property type="entry name" value="MutS_II"/>
    <property type="match status" value="1"/>
</dbReference>